<proteinExistence type="predicted"/>
<dbReference type="Proteomes" id="UP000016930">
    <property type="component" value="Unassembled WGS sequence"/>
</dbReference>
<keyword evidence="2" id="KW-1185">Reference proteome</keyword>
<evidence type="ECO:0000313" key="1">
    <source>
        <dbReference type="EMBL" id="EMD35358.1"/>
    </source>
</evidence>
<protein>
    <submittedName>
        <fullName evidence="1">Uncharacterized protein</fullName>
    </submittedName>
</protein>
<gene>
    <name evidence="1" type="ORF">CERSUDRAFT_85365</name>
</gene>
<evidence type="ECO:0000313" key="2">
    <source>
        <dbReference type="Proteomes" id="UP000016930"/>
    </source>
</evidence>
<dbReference type="HOGENOM" id="CLU_2739789_0_0_1"/>
<sequence length="71" mass="7671">MTPKYVVRGAQLVRSLNGQVARLLSLAVSYRAVGSGAAGGRLNFERRISLQALDCSMSGARYAFHEKGLLM</sequence>
<reference evidence="1 2" key="1">
    <citation type="journal article" date="2012" name="Proc. Natl. Acad. Sci. U.S.A.">
        <title>Comparative genomics of Ceriporiopsis subvermispora and Phanerochaete chrysosporium provide insight into selective ligninolysis.</title>
        <authorList>
            <person name="Fernandez-Fueyo E."/>
            <person name="Ruiz-Duenas F.J."/>
            <person name="Ferreira P."/>
            <person name="Floudas D."/>
            <person name="Hibbett D.S."/>
            <person name="Canessa P."/>
            <person name="Larrondo L.F."/>
            <person name="James T.Y."/>
            <person name="Seelenfreund D."/>
            <person name="Lobos S."/>
            <person name="Polanco R."/>
            <person name="Tello M."/>
            <person name="Honda Y."/>
            <person name="Watanabe T."/>
            <person name="Watanabe T."/>
            <person name="Ryu J.S."/>
            <person name="Kubicek C.P."/>
            <person name="Schmoll M."/>
            <person name="Gaskell J."/>
            <person name="Hammel K.E."/>
            <person name="St John F.J."/>
            <person name="Vanden Wymelenberg A."/>
            <person name="Sabat G."/>
            <person name="Splinter BonDurant S."/>
            <person name="Syed K."/>
            <person name="Yadav J.S."/>
            <person name="Doddapaneni H."/>
            <person name="Subramanian V."/>
            <person name="Lavin J.L."/>
            <person name="Oguiza J.A."/>
            <person name="Perez G."/>
            <person name="Pisabarro A.G."/>
            <person name="Ramirez L."/>
            <person name="Santoyo F."/>
            <person name="Master E."/>
            <person name="Coutinho P.M."/>
            <person name="Henrissat B."/>
            <person name="Lombard V."/>
            <person name="Magnuson J.K."/>
            <person name="Kuees U."/>
            <person name="Hori C."/>
            <person name="Igarashi K."/>
            <person name="Samejima M."/>
            <person name="Held B.W."/>
            <person name="Barry K.W."/>
            <person name="LaButti K.M."/>
            <person name="Lapidus A."/>
            <person name="Lindquist E.A."/>
            <person name="Lucas S.M."/>
            <person name="Riley R."/>
            <person name="Salamov A.A."/>
            <person name="Hoffmeister D."/>
            <person name="Schwenk D."/>
            <person name="Hadar Y."/>
            <person name="Yarden O."/>
            <person name="de Vries R.P."/>
            <person name="Wiebenga A."/>
            <person name="Stenlid J."/>
            <person name="Eastwood D."/>
            <person name="Grigoriev I.V."/>
            <person name="Berka R.M."/>
            <person name="Blanchette R.A."/>
            <person name="Kersten P."/>
            <person name="Martinez A.T."/>
            <person name="Vicuna R."/>
            <person name="Cullen D."/>
        </authorList>
    </citation>
    <scope>NUCLEOTIDE SEQUENCE [LARGE SCALE GENOMIC DNA]</scope>
    <source>
        <strain evidence="1 2">B</strain>
    </source>
</reference>
<dbReference type="AlphaFoldDB" id="M2QE82"/>
<organism evidence="1 2">
    <name type="scientific">Ceriporiopsis subvermispora (strain B)</name>
    <name type="common">White-rot fungus</name>
    <name type="synonym">Gelatoporia subvermispora</name>
    <dbReference type="NCBI Taxonomy" id="914234"/>
    <lineage>
        <taxon>Eukaryota</taxon>
        <taxon>Fungi</taxon>
        <taxon>Dikarya</taxon>
        <taxon>Basidiomycota</taxon>
        <taxon>Agaricomycotina</taxon>
        <taxon>Agaricomycetes</taxon>
        <taxon>Polyporales</taxon>
        <taxon>Gelatoporiaceae</taxon>
        <taxon>Gelatoporia</taxon>
    </lineage>
</organism>
<dbReference type="EMBL" id="KB445800">
    <property type="protein sequence ID" value="EMD35358.1"/>
    <property type="molecule type" value="Genomic_DNA"/>
</dbReference>
<name>M2QE82_CERS8</name>
<accession>M2QE82</accession>